<dbReference type="PANTHER" id="PTHR30026">
    <property type="entry name" value="OUTER MEMBRANE PROTEIN TOLC"/>
    <property type="match status" value="1"/>
</dbReference>
<evidence type="ECO:0000256" key="6">
    <source>
        <dbReference type="ARBA" id="ARBA00023136"/>
    </source>
</evidence>
<keyword evidence="10" id="KW-1185">Reference proteome</keyword>
<evidence type="ECO:0000256" key="2">
    <source>
        <dbReference type="ARBA" id="ARBA00007613"/>
    </source>
</evidence>
<evidence type="ECO:0000256" key="4">
    <source>
        <dbReference type="ARBA" id="ARBA00022452"/>
    </source>
</evidence>
<keyword evidence="5" id="KW-0812">Transmembrane</keyword>
<dbReference type="Proteomes" id="UP000271193">
    <property type="component" value="Chromosome"/>
</dbReference>
<dbReference type="GO" id="GO:0009279">
    <property type="term" value="C:cell outer membrane"/>
    <property type="evidence" value="ECO:0007669"/>
    <property type="project" value="UniProtKB-SubCell"/>
</dbReference>
<keyword evidence="8" id="KW-0175">Coiled coil</keyword>
<dbReference type="SUPFAM" id="SSF56954">
    <property type="entry name" value="Outer membrane efflux proteins (OEP)"/>
    <property type="match status" value="1"/>
</dbReference>
<evidence type="ECO:0000256" key="5">
    <source>
        <dbReference type="ARBA" id="ARBA00022692"/>
    </source>
</evidence>
<evidence type="ECO:0000256" key="7">
    <source>
        <dbReference type="ARBA" id="ARBA00023237"/>
    </source>
</evidence>
<keyword evidence="3" id="KW-0813">Transport</keyword>
<sequence length="418" mass="48502">MIDYQHLGLQQAIEIGLKNNKNIRISHLKQEMSATKEKDLKMEKLPDIEFHTSYNQVTNLFQYQDGILGKPTKYDVINGMYDFTLSASIPVYMGGKIKNTEKKAAIDTQISALRTHLDERQLKMEVITAFLQIHHLKEQQSLINDKMKEDSVNIKQVKALKANGVVTVNEVLRTSLQLSNHKMSWTELDNDIQIAEHKLKTILSLPEQQEMHVDTEDLISDKAAIPYIDELTETALSRNESVKITHKNLSLKELDQKLTKANYLPKITAGGEYFLKYPNMMFFPPEPYAYRLGMIGLNLIYPIENLYKNKYKMQEARENIDLAKLQIEENEEKVKHNVYEAYKKFEETDQKVKIAEEAINQAKENYRIVRTKYANKLSLITELIDADNTYLEAESNLISVKINRQLKYYQLQYTIGNL</sequence>
<dbReference type="EMBL" id="CP033932">
    <property type="protein sequence ID" value="AZB26565.1"/>
    <property type="molecule type" value="Genomic_DNA"/>
</dbReference>
<keyword evidence="6" id="KW-0472">Membrane</keyword>
<dbReference type="AlphaFoldDB" id="A0A3G6TBD2"/>
<accession>A0A3G6TBD2</accession>
<feature type="coiled-coil region" evidence="8">
    <location>
        <begin position="313"/>
        <end position="372"/>
    </location>
</feature>
<evidence type="ECO:0000256" key="1">
    <source>
        <dbReference type="ARBA" id="ARBA00004442"/>
    </source>
</evidence>
<name>A0A3G6TBD2_9FLAO</name>
<dbReference type="Gene3D" id="1.20.1600.10">
    <property type="entry name" value="Outer membrane efflux proteins (OEP)"/>
    <property type="match status" value="1"/>
</dbReference>
<proteinExistence type="inferred from homology"/>
<organism evidence="9 10">
    <name type="scientific">Chryseobacterium bernardetii</name>
    <dbReference type="NCBI Taxonomy" id="1241978"/>
    <lineage>
        <taxon>Bacteria</taxon>
        <taxon>Pseudomonadati</taxon>
        <taxon>Bacteroidota</taxon>
        <taxon>Flavobacteriia</taxon>
        <taxon>Flavobacteriales</taxon>
        <taxon>Weeksellaceae</taxon>
        <taxon>Chryseobacterium group</taxon>
        <taxon>Chryseobacterium</taxon>
    </lineage>
</organism>
<comment type="similarity">
    <text evidence="2">Belongs to the outer membrane factor (OMF) (TC 1.B.17) family.</text>
</comment>
<dbReference type="GO" id="GO:1990281">
    <property type="term" value="C:efflux pump complex"/>
    <property type="evidence" value="ECO:0007669"/>
    <property type="project" value="TreeGrafter"/>
</dbReference>
<evidence type="ECO:0000256" key="8">
    <source>
        <dbReference type="SAM" id="Coils"/>
    </source>
</evidence>
<evidence type="ECO:0000313" key="10">
    <source>
        <dbReference type="Proteomes" id="UP000271193"/>
    </source>
</evidence>
<protein>
    <submittedName>
        <fullName evidence="9">TolC family protein</fullName>
    </submittedName>
</protein>
<evidence type="ECO:0000313" key="9">
    <source>
        <dbReference type="EMBL" id="AZB26565.1"/>
    </source>
</evidence>
<dbReference type="Pfam" id="PF02321">
    <property type="entry name" value="OEP"/>
    <property type="match status" value="2"/>
</dbReference>
<comment type="subcellular location">
    <subcellularLocation>
        <location evidence="1">Cell outer membrane</location>
    </subcellularLocation>
</comment>
<dbReference type="KEGG" id="cben:EG339_19195"/>
<reference evidence="10" key="1">
    <citation type="submission" date="2018-11" db="EMBL/GenBank/DDBJ databases">
        <title>Proposal to divide the Flavobacteriaceae and reorganize its genera based on Amino Acid Identity values calculated from whole genome sequences.</title>
        <authorList>
            <person name="Nicholson A.C."/>
            <person name="Gulvik C.A."/>
            <person name="Whitney A.M."/>
            <person name="Humrighouse B.W."/>
            <person name="Bell M."/>
            <person name="Holmes B."/>
            <person name="Steigerwalt A.G."/>
            <person name="Villarma A."/>
            <person name="Sheth M."/>
            <person name="Batra D."/>
            <person name="Pryor J."/>
            <person name="Bernardet J.-F."/>
            <person name="Hugo C."/>
            <person name="Kampfer P."/>
            <person name="Newman J."/>
            <person name="McQuiston J.R."/>
        </authorList>
    </citation>
    <scope>NUCLEOTIDE SEQUENCE [LARGE SCALE GENOMIC DNA]</scope>
    <source>
        <strain evidence="10">G0229</strain>
    </source>
</reference>
<evidence type="ECO:0000256" key="3">
    <source>
        <dbReference type="ARBA" id="ARBA00022448"/>
    </source>
</evidence>
<dbReference type="GO" id="GO:0015562">
    <property type="term" value="F:efflux transmembrane transporter activity"/>
    <property type="evidence" value="ECO:0007669"/>
    <property type="project" value="InterPro"/>
</dbReference>
<dbReference type="GO" id="GO:0015288">
    <property type="term" value="F:porin activity"/>
    <property type="evidence" value="ECO:0007669"/>
    <property type="project" value="TreeGrafter"/>
</dbReference>
<keyword evidence="7" id="KW-0998">Cell outer membrane</keyword>
<keyword evidence="4" id="KW-1134">Transmembrane beta strand</keyword>
<dbReference type="PANTHER" id="PTHR30026:SF20">
    <property type="entry name" value="OUTER MEMBRANE PROTEIN TOLC"/>
    <property type="match status" value="1"/>
</dbReference>
<gene>
    <name evidence="9" type="ORF">EG339_19195</name>
</gene>
<dbReference type="InterPro" id="IPR051906">
    <property type="entry name" value="TolC-like"/>
</dbReference>
<dbReference type="InterPro" id="IPR003423">
    <property type="entry name" value="OMP_efflux"/>
</dbReference>